<reference evidence="2 3" key="1">
    <citation type="submission" date="2019-03" db="EMBL/GenBank/DDBJ databases">
        <title>Deep-cultivation of Planctomycetes and their phenomic and genomic characterization uncovers novel biology.</title>
        <authorList>
            <person name="Wiegand S."/>
            <person name="Jogler M."/>
            <person name="Boedeker C."/>
            <person name="Pinto D."/>
            <person name="Vollmers J."/>
            <person name="Rivas-Marin E."/>
            <person name="Kohn T."/>
            <person name="Peeters S.H."/>
            <person name="Heuer A."/>
            <person name="Rast P."/>
            <person name="Oberbeckmann S."/>
            <person name="Bunk B."/>
            <person name="Jeske O."/>
            <person name="Meyerdierks A."/>
            <person name="Storesund J.E."/>
            <person name="Kallscheuer N."/>
            <person name="Luecker S."/>
            <person name="Lage O.M."/>
            <person name="Pohl T."/>
            <person name="Merkel B.J."/>
            <person name="Hornburger P."/>
            <person name="Mueller R.-W."/>
            <person name="Bruemmer F."/>
            <person name="Labrenz M."/>
            <person name="Spormann A.M."/>
            <person name="Op den Camp H."/>
            <person name="Overmann J."/>
            <person name="Amann R."/>
            <person name="Jetten M.S.M."/>
            <person name="Mascher T."/>
            <person name="Medema M.H."/>
            <person name="Devos D.P."/>
            <person name="Kaster A.-K."/>
            <person name="Ovreas L."/>
            <person name="Rohde M."/>
            <person name="Galperin M.Y."/>
            <person name="Jogler C."/>
        </authorList>
    </citation>
    <scope>NUCLEOTIDE SEQUENCE [LARGE SCALE GENOMIC DNA]</scope>
    <source>
        <strain evidence="2 3">Enr17</strain>
    </source>
</reference>
<protein>
    <submittedName>
        <fullName evidence="2">Uncharacterized protein</fullName>
    </submittedName>
</protein>
<name>A0A518IAH3_9PLAN</name>
<gene>
    <name evidence="2" type="ORF">Enr17x_21560</name>
</gene>
<dbReference type="KEGG" id="gfm:Enr17x_21560"/>
<keyword evidence="3" id="KW-1185">Reference proteome</keyword>
<dbReference type="AlphaFoldDB" id="A0A518IAH3"/>
<keyword evidence="1" id="KW-1133">Transmembrane helix</keyword>
<evidence type="ECO:0000313" key="2">
    <source>
        <dbReference type="EMBL" id="QDV50118.1"/>
    </source>
</evidence>
<proteinExistence type="predicted"/>
<organism evidence="2 3">
    <name type="scientific">Gimesia fumaroli</name>
    <dbReference type="NCBI Taxonomy" id="2527976"/>
    <lineage>
        <taxon>Bacteria</taxon>
        <taxon>Pseudomonadati</taxon>
        <taxon>Planctomycetota</taxon>
        <taxon>Planctomycetia</taxon>
        <taxon>Planctomycetales</taxon>
        <taxon>Planctomycetaceae</taxon>
        <taxon>Gimesia</taxon>
    </lineage>
</organism>
<evidence type="ECO:0000256" key="1">
    <source>
        <dbReference type="SAM" id="Phobius"/>
    </source>
</evidence>
<feature type="transmembrane region" description="Helical" evidence="1">
    <location>
        <begin position="28"/>
        <end position="45"/>
    </location>
</feature>
<evidence type="ECO:0000313" key="3">
    <source>
        <dbReference type="Proteomes" id="UP000318313"/>
    </source>
</evidence>
<sequence length="184" mass="20529">MTNKALRLKTEQHREAFVVKNRIGERRFLWLAVGIICGMCLSYFWPHEPAFAVATDRDGDRFAITTVPTKNGNAEGVFVLDFLTGRLQGAVLNSRTGKFTHAYFRNLAADFNVDPTAKPHYVIVSGNVNLPAQGRAQFAEGGLYVAEMTSGMVVCYAFSFVFNNAPSAPQQLLPMDRFQFRQAQ</sequence>
<keyword evidence="1" id="KW-0812">Transmembrane</keyword>
<keyword evidence="1" id="KW-0472">Membrane</keyword>
<dbReference type="Proteomes" id="UP000318313">
    <property type="component" value="Chromosome"/>
</dbReference>
<accession>A0A518IAH3</accession>
<dbReference type="EMBL" id="CP037452">
    <property type="protein sequence ID" value="QDV50118.1"/>
    <property type="molecule type" value="Genomic_DNA"/>
</dbReference>